<dbReference type="SUPFAM" id="SSF54001">
    <property type="entry name" value="Cysteine proteinases"/>
    <property type="match status" value="1"/>
</dbReference>
<dbReference type="InterPro" id="IPR044613">
    <property type="entry name" value="Nep1/2-like"/>
</dbReference>
<dbReference type="Gramene" id="ORUFI08G21680.1">
    <property type="protein sequence ID" value="ORUFI08G21680.1"/>
    <property type="gene ID" value="ORUFI08G21680"/>
</dbReference>
<dbReference type="InterPro" id="IPR038765">
    <property type="entry name" value="Papain-like_cys_pep_sf"/>
</dbReference>
<protein>
    <recommendedName>
        <fullName evidence="5">Ubiquitin-like protease family profile domain-containing protein</fullName>
    </recommendedName>
</protein>
<name>A0A0E0QKR6_ORYRU</name>
<dbReference type="eggNOG" id="KOG3246">
    <property type="taxonomic scope" value="Eukaryota"/>
</dbReference>
<dbReference type="GO" id="GO:0019784">
    <property type="term" value="F:deNEDDylase activity"/>
    <property type="evidence" value="ECO:0007669"/>
    <property type="project" value="InterPro"/>
</dbReference>
<accession>A0A0E0QKR6</accession>
<dbReference type="EnsemblPlants" id="ORUFI08G21680.1">
    <property type="protein sequence ID" value="ORUFI08G21680.1"/>
    <property type="gene ID" value="ORUFI08G21680"/>
</dbReference>
<dbReference type="GO" id="GO:0008234">
    <property type="term" value="F:cysteine-type peptidase activity"/>
    <property type="evidence" value="ECO:0007669"/>
    <property type="project" value="UniProtKB-KW"/>
</dbReference>
<keyword evidence="1" id="KW-0645">Protease</keyword>
<dbReference type="GO" id="GO:0000338">
    <property type="term" value="P:protein deneddylation"/>
    <property type="evidence" value="ECO:0007669"/>
    <property type="project" value="TreeGrafter"/>
</dbReference>
<organism evidence="3 4">
    <name type="scientific">Oryza rufipogon</name>
    <name type="common">Brownbeard rice</name>
    <name type="synonym">Asian wild rice</name>
    <dbReference type="NCBI Taxonomy" id="4529"/>
    <lineage>
        <taxon>Eukaryota</taxon>
        <taxon>Viridiplantae</taxon>
        <taxon>Streptophyta</taxon>
        <taxon>Embryophyta</taxon>
        <taxon>Tracheophyta</taxon>
        <taxon>Spermatophyta</taxon>
        <taxon>Magnoliopsida</taxon>
        <taxon>Liliopsida</taxon>
        <taxon>Poales</taxon>
        <taxon>Poaceae</taxon>
        <taxon>BOP clade</taxon>
        <taxon>Oryzoideae</taxon>
        <taxon>Oryzeae</taxon>
        <taxon>Oryzinae</taxon>
        <taxon>Oryza</taxon>
    </lineage>
</organism>
<reference evidence="3" key="2">
    <citation type="submission" date="2015-06" db="UniProtKB">
        <authorList>
            <consortium name="EnsemblPlants"/>
        </authorList>
    </citation>
    <scope>IDENTIFICATION</scope>
</reference>
<feature type="region of interest" description="Disordered" evidence="2">
    <location>
        <begin position="147"/>
        <end position="172"/>
    </location>
</feature>
<evidence type="ECO:0000313" key="4">
    <source>
        <dbReference type="Proteomes" id="UP000008022"/>
    </source>
</evidence>
<evidence type="ECO:0000313" key="3">
    <source>
        <dbReference type="EnsemblPlants" id="ORUFI08G21680.1"/>
    </source>
</evidence>
<keyword evidence="1" id="KW-0378">Hydrolase</keyword>
<reference evidence="4" key="1">
    <citation type="submission" date="2013-06" db="EMBL/GenBank/DDBJ databases">
        <authorList>
            <person name="Zhao Q."/>
        </authorList>
    </citation>
    <scope>NUCLEOTIDE SEQUENCE</scope>
    <source>
        <strain evidence="4">cv. W1943</strain>
    </source>
</reference>
<dbReference type="Gene3D" id="3.40.395.10">
    <property type="entry name" value="Adenoviral Proteinase, Chain A"/>
    <property type="match status" value="1"/>
</dbReference>
<feature type="compositionally biased region" description="Basic and acidic residues" evidence="2">
    <location>
        <begin position="155"/>
        <end position="169"/>
    </location>
</feature>
<evidence type="ECO:0000256" key="1">
    <source>
        <dbReference type="ARBA" id="ARBA00022807"/>
    </source>
</evidence>
<proteinExistence type="predicted"/>
<dbReference type="Proteomes" id="UP000008022">
    <property type="component" value="Unassembled WGS sequence"/>
</dbReference>
<dbReference type="OMA" id="WNSAFRI"/>
<evidence type="ECO:0000256" key="2">
    <source>
        <dbReference type="SAM" id="MobiDB-lite"/>
    </source>
</evidence>
<keyword evidence="4" id="KW-1185">Reference proteome</keyword>
<dbReference type="AlphaFoldDB" id="A0A0E0QKR6"/>
<dbReference type="STRING" id="4529.A0A0E0QKR6"/>
<feature type="region of interest" description="Disordered" evidence="2">
    <location>
        <begin position="1"/>
        <end position="82"/>
    </location>
</feature>
<dbReference type="PANTHER" id="PTHR46468:SF1">
    <property type="entry name" value="SENTRIN-SPECIFIC PROTEASE 8"/>
    <property type="match status" value="1"/>
</dbReference>
<dbReference type="PANTHER" id="PTHR46468">
    <property type="entry name" value="SENTRIN-SPECIFIC PROTEASE 8"/>
    <property type="match status" value="1"/>
</dbReference>
<sequence>MEWGDGPDAISAATDELDQSGERLGGGARPAPQPPPTSPTSTGRRRVRGRSTPGSTRWSPPATTSPRARSTMLRGAPSRGVPLASRHSAACAAITSSSSCCRSGSERRMFHLSMKMAAPGDEQASTATAAAVVVGEGRQRVRAIERGRRGARNRGRWERGSGTKPRELDSSTITVSSTLEESAYPARTRHLVSGGYYSAEDNLLTLLLLEEVRKYLSVDNGQAQKENTSSHTEVTLYLDGTEHEFVENFIHCQGHYRFWLLWNSAFRILAVMGRRIFHCLESHSPRHAVQCTGEDQEKYYDELVSYLEEELGLKMHKARRFDLDCTNHLVKHHPMLPDRNLSAQAQIDSDTINEAPQALPTNISSQIVSCSVDEAPQALPTSSSPISNNTEGLSLQALPTSSESAAGVTIDDLHSFCSQEFITDPVNRLSDRIDSEYVLLVNPAMPHLLGNSSDATDLDCTNQLVENHPKLPDQNLSAQDQIDGDTINEAPQALPTSVGSQIGGCSVDETLQALPASSSLISSNTENLSPQALPTSSESAAGVTIDDLRSLCSQEFITDPVVVHAFNSQDPHLLGEGTHWSLLVFDRNLGGRPCLAHHDSSPGDANLRAARRLAASLLPYLPPETKCTKAPTPKQNNGTECALYMIKCAEVICGWWRNHAAGGSESHWLGVVARGVTMDSVDDLRAQLIHDIGQLLNGSSSS</sequence>
<keyword evidence="1" id="KW-0788">Thiol protease</keyword>
<evidence type="ECO:0008006" key="5">
    <source>
        <dbReference type="Google" id="ProtNLM"/>
    </source>
</evidence>